<proteinExistence type="predicted"/>
<name>A0AAV5TW63_9BILA</name>
<dbReference type="AlphaFoldDB" id="A0AAV5TW63"/>
<accession>A0AAV5TW63</accession>
<dbReference type="EMBL" id="BTSX01000005">
    <property type="protein sequence ID" value="GMS98468.1"/>
    <property type="molecule type" value="Genomic_DNA"/>
</dbReference>
<keyword evidence="3" id="KW-1185">Reference proteome</keyword>
<protein>
    <submittedName>
        <fullName evidence="2">Uncharacterized protein</fullName>
    </submittedName>
</protein>
<evidence type="ECO:0000256" key="1">
    <source>
        <dbReference type="SAM" id="MobiDB-lite"/>
    </source>
</evidence>
<evidence type="ECO:0000313" key="2">
    <source>
        <dbReference type="EMBL" id="GMS98468.1"/>
    </source>
</evidence>
<organism evidence="2 3">
    <name type="scientific">Pristionchus entomophagus</name>
    <dbReference type="NCBI Taxonomy" id="358040"/>
    <lineage>
        <taxon>Eukaryota</taxon>
        <taxon>Metazoa</taxon>
        <taxon>Ecdysozoa</taxon>
        <taxon>Nematoda</taxon>
        <taxon>Chromadorea</taxon>
        <taxon>Rhabditida</taxon>
        <taxon>Rhabditina</taxon>
        <taxon>Diplogasteromorpha</taxon>
        <taxon>Diplogasteroidea</taxon>
        <taxon>Neodiplogasteridae</taxon>
        <taxon>Pristionchus</taxon>
    </lineage>
</organism>
<comment type="caution">
    <text evidence="2">The sequence shown here is derived from an EMBL/GenBank/DDBJ whole genome shotgun (WGS) entry which is preliminary data.</text>
</comment>
<reference evidence="2" key="1">
    <citation type="submission" date="2023-10" db="EMBL/GenBank/DDBJ databases">
        <title>Genome assembly of Pristionchus species.</title>
        <authorList>
            <person name="Yoshida K."/>
            <person name="Sommer R.J."/>
        </authorList>
    </citation>
    <scope>NUCLEOTIDE SEQUENCE</scope>
    <source>
        <strain evidence="2">RS0144</strain>
    </source>
</reference>
<dbReference type="Proteomes" id="UP001432027">
    <property type="component" value="Unassembled WGS sequence"/>
</dbReference>
<evidence type="ECO:0000313" key="3">
    <source>
        <dbReference type="Proteomes" id="UP001432027"/>
    </source>
</evidence>
<sequence>IKSKAKLTNAKTLIMATRPKTKRNIEKSAMNPMQLNRSYLVCIAKRMMMPQHAVTITSAISTDSCRNCTEIHIVMNPVARTNSVRRMMFMGNERRTPSQQMSTRYVTRKAPLK</sequence>
<gene>
    <name evidence="2" type="ORF">PENTCL1PPCAC_20643</name>
</gene>
<feature type="region of interest" description="Disordered" evidence="1">
    <location>
        <begin position="92"/>
        <end position="113"/>
    </location>
</feature>
<feature type="non-terminal residue" evidence="2">
    <location>
        <position position="1"/>
    </location>
</feature>